<dbReference type="RefSeq" id="WP_313989250.1">
    <property type="nucleotide sequence ID" value="NZ_JASJOS010000025.1"/>
</dbReference>
<gene>
    <name evidence="1" type="ORF">QNI16_36205</name>
</gene>
<dbReference type="Proteomes" id="UP001241110">
    <property type="component" value="Unassembled WGS sequence"/>
</dbReference>
<accession>A0AAE3QZA7</accession>
<organism evidence="1 2">
    <name type="scientific">Xanthocytophaga flava</name>
    <dbReference type="NCBI Taxonomy" id="3048013"/>
    <lineage>
        <taxon>Bacteria</taxon>
        <taxon>Pseudomonadati</taxon>
        <taxon>Bacteroidota</taxon>
        <taxon>Cytophagia</taxon>
        <taxon>Cytophagales</taxon>
        <taxon>Rhodocytophagaceae</taxon>
        <taxon>Xanthocytophaga</taxon>
    </lineage>
</organism>
<evidence type="ECO:0000313" key="1">
    <source>
        <dbReference type="EMBL" id="MDJ1485981.1"/>
    </source>
</evidence>
<dbReference type="EMBL" id="JASJOS010000025">
    <property type="protein sequence ID" value="MDJ1485981.1"/>
    <property type="molecule type" value="Genomic_DNA"/>
</dbReference>
<proteinExistence type="predicted"/>
<sequence>MSKYPDLQVHYVNDWPYKISGRIEIFDTKKVKWGEFLIMIPVPPNYPNQLPEVYEISGIIPRIADRHMYPKGQACLTARPNEILIGQRGIRMIEFLDEYVVPFFANQIYFQSENKWANGEYSHGSYSIVEFFCQLFTTDKLDVLLRCLIIAIERMELPLNGKCLCGENKFLYGKCHWKAIEHASLIKRSQLMEYYSIINYYRLNPGMKPIDVDTEDDFEGKGST</sequence>
<evidence type="ECO:0000313" key="2">
    <source>
        <dbReference type="Proteomes" id="UP001241110"/>
    </source>
</evidence>
<dbReference type="SUPFAM" id="SSF54495">
    <property type="entry name" value="UBC-like"/>
    <property type="match status" value="1"/>
</dbReference>
<comment type="caution">
    <text evidence="1">The sequence shown here is derived from an EMBL/GenBank/DDBJ whole genome shotgun (WGS) entry which is preliminary data.</text>
</comment>
<name>A0AAE3QZA7_9BACT</name>
<dbReference type="AlphaFoldDB" id="A0AAE3QZA7"/>
<reference evidence="1" key="1">
    <citation type="submission" date="2023-05" db="EMBL/GenBank/DDBJ databases">
        <authorList>
            <person name="Zhang X."/>
        </authorList>
    </citation>
    <scope>NUCLEOTIDE SEQUENCE</scope>
    <source>
        <strain evidence="1">YF14B1</strain>
    </source>
</reference>
<protein>
    <submittedName>
        <fullName evidence="1">Uncharacterized protein</fullName>
    </submittedName>
</protein>
<dbReference type="InterPro" id="IPR016135">
    <property type="entry name" value="UBQ-conjugating_enzyme/RWD"/>
</dbReference>